<dbReference type="Proteomes" id="UP000193689">
    <property type="component" value="Unassembled WGS sequence"/>
</dbReference>
<gene>
    <name evidence="1" type="ORF">BCR38DRAFT_432173</name>
</gene>
<dbReference type="RefSeq" id="XP_040716381.1">
    <property type="nucleotide sequence ID" value="XM_040860163.1"/>
</dbReference>
<organism evidence="1 2">
    <name type="scientific">Pseudomassariella vexata</name>
    <dbReference type="NCBI Taxonomy" id="1141098"/>
    <lineage>
        <taxon>Eukaryota</taxon>
        <taxon>Fungi</taxon>
        <taxon>Dikarya</taxon>
        <taxon>Ascomycota</taxon>
        <taxon>Pezizomycotina</taxon>
        <taxon>Sordariomycetes</taxon>
        <taxon>Xylariomycetidae</taxon>
        <taxon>Amphisphaeriales</taxon>
        <taxon>Pseudomassariaceae</taxon>
        <taxon>Pseudomassariella</taxon>
    </lineage>
</organism>
<evidence type="ECO:0000313" key="2">
    <source>
        <dbReference type="Proteomes" id="UP000193689"/>
    </source>
</evidence>
<sequence length="57" mass="5994">MVIIVAPLASSQIATSLRQHSGTFPKASSQLLRAVSQTGRCSTIVFGANSDMNMISL</sequence>
<protein>
    <submittedName>
        <fullName evidence="1">Uncharacterized protein</fullName>
    </submittedName>
</protein>
<dbReference type="AlphaFoldDB" id="A0A1Y2E169"/>
<keyword evidence="2" id="KW-1185">Reference proteome</keyword>
<dbReference type="InParanoid" id="A0A1Y2E169"/>
<proteinExistence type="predicted"/>
<comment type="caution">
    <text evidence="1">The sequence shown here is derived from an EMBL/GenBank/DDBJ whole genome shotgun (WGS) entry which is preliminary data.</text>
</comment>
<name>A0A1Y2E169_9PEZI</name>
<evidence type="ECO:0000313" key="1">
    <source>
        <dbReference type="EMBL" id="ORY65229.1"/>
    </source>
</evidence>
<dbReference type="GeneID" id="63776375"/>
<dbReference type="EMBL" id="MCFJ01000006">
    <property type="protein sequence ID" value="ORY65229.1"/>
    <property type="molecule type" value="Genomic_DNA"/>
</dbReference>
<reference evidence="1 2" key="1">
    <citation type="submission" date="2016-07" db="EMBL/GenBank/DDBJ databases">
        <title>Pervasive Adenine N6-methylation of Active Genes in Fungi.</title>
        <authorList>
            <consortium name="DOE Joint Genome Institute"/>
            <person name="Mondo S.J."/>
            <person name="Dannebaum R.O."/>
            <person name="Kuo R.C."/>
            <person name="Labutti K."/>
            <person name="Haridas S."/>
            <person name="Kuo A."/>
            <person name="Salamov A."/>
            <person name="Ahrendt S.R."/>
            <person name="Lipzen A."/>
            <person name="Sullivan W."/>
            <person name="Andreopoulos W.B."/>
            <person name="Clum A."/>
            <person name="Lindquist E."/>
            <person name="Daum C."/>
            <person name="Ramamoorthy G.K."/>
            <person name="Gryganskyi A."/>
            <person name="Culley D."/>
            <person name="Magnuson J.K."/>
            <person name="James T.Y."/>
            <person name="O'Malley M.A."/>
            <person name="Stajich J.E."/>
            <person name="Spatafora J.W."/>
            <person name="Visel A."/>
            <person name="Grigoriev I.V."/>
        </authorList>
    </citation>
    <scope>NUCLEOTIDE SEQUENCE [LARGE SCALE GENOMIC DNA]</scope>
    <source>
        <strain evidence="1 2">CBS 129021</strain>
    </source>
</reference>
<accession>A0A1Y2E169</accession>